<dbReference type="InterPro" id="IPR027417">
    <property type="entry name" value="P-loop_NTPase"/>
</dbReference>
<dbReference type="SMART" id="SM00490">
    <property type="entry name" value="HELICc"/>
    <property type="match status" value="1"/>
</dbReference>
<organism evidence="13">
    <name type="scientific">hydrothermal vent metagenome</name>
    <dbReference type="NCBI Taxonomy" id="652676"/>
    <lineage>
        <taxon>unclassified sequences</taxon>
        <taxon>metagenomes</taxon>
        <taxon>ecological metagenomes</taxon>
    </lineage>
</organism>
<gene>
    <name evidence="13" type="ORF">MNBD_BACTEROID07-1935</name>
</gene>
<dbReference type="AlphaFoldDB" id="A0A3B0UXD8"/>
<dbReference type="Pfam" id="PF00270">
    <property type="entry name" value="DEAD"/>
    <property type="match status" value="1"/>
</dbReference>
<keyword evidence="6" id="KW-0067">ATP-binding</keyword>
<dbReference type="InterPro" id="IPR014001">
    <property type="entry name" value="Helicase_ATP-bd"/>
</dbReference>
<keyword evidence="2" id="KW-0479">Metal-binding</keyword>
<dbReference type="InterPro" id="IPR032284">
    <property type="entry name" value="RecQ_Zn-bd"/>
</dbReference>
<dbReference type="GO" id="GO:0030894">
    <property type="term" value="C:replisome"/>
    <property type="evidence" value="ECO:0007669"/>
    <property type="project" value="TreeGrafter"/>
</dbReference>
<evidence type="ECO:0000256" key="1">
    <source>
        <dbReference type="ARBA" id="ARBA00005446"/>
    </source>
</evidence>
<sequence>MESNNNDTYGLKPLLKSFFGFSKFKGNQENIINNLMSGKDSFVVMPTGGGKSLCYQLPAIAKPGTAIVVSPLIALMKNQVDMIRNFGSETAIAHVMNSSLSKTEMTQVRSDLLAGKTKLLYMAPESLTKEDNIQFLKQIQISFYAIDEAHCISEWGHDFRPEYRKLKPIIQAIGHKVPIIALTATATLKVQEDILKTLDIVDARVFKSSFDRPNLYYELRPKTKDVTKDIIKYIKTQPGKSGIIYCLSRKKVLEIAETLVVNGIKAVPYHAGLDAATRRNNQDKFLMEEVDVIVATIAFGMGIDKPDIRFVIHHDIPKSIEGYYQETGRAGRDGGEGNCITFYSYDDIQKLEKFMKDKPVAEQEIAKELLFETVAYAESSVCRHKLLLHYFGEIYTKENCGSCDNCLHPKEKFEGMEDVRLVLKTVEFLKQQYKVNMIADIIAG</sequence>
<evidence type="ECO:0000256" key="4">
    <source>
        <dbReference type="ARBA" id="ARBA00022801"/>
    </source>
</evidence>
<evidence type="ECO:0000256" key="9">
    <source>
        <dbReference type="ARBA" id="ARBA00034617"/>
    </source>
</evidence>
<feature type="domain" description="Helicase ATP-binding" evidence="11">
    <location>
        <begin position="32"/>
        <end position="204"/>
    </location>
</feature>
<evidence type="ECO:0000256" key="3">
    <source>
        <dbReference type="ARBA" id="ARBA00022741"/>
    </source>
</evidence>
<dbReference type="FunFam" id="3.40.50.300:FF:001051">
    <property type="entry name" value="ATP-dependent DNA helicase RecQ"/>
    <property type="match status" value="1"/>
</dbReference>
<dbReference type="EC" id="5.6.2.4" evidence="10"/>
<dbReference type="InterPro" id="IPR004589">
    <property type="entry name" value="DNA_helicase_ATP-dep_RecQ"/>
</dbReference>
<keyword evidence="8" id="KW-0413">Isomerase</keyword>
<dbReference type="GO" id="GO:0043138">
    <property type="term" value="F:3'-5' DNA helicase activity"/>
    <property type="evidence" value="ECO:0007669"/>
    <property type="project" value="UniProtKB-EC"/>
</dbReference>
<evidence type="ECO:0000259" key="11">
    <source>
        <dbReference type="PROSITE" id="PS51192"/>
    </source>
</evidence>
<dbReference type="CDD" id="cd18794">
    <property type="entry name" value="SF2_C_RecQ"/>
    <property type="match status" value="1"/>
</dbReference>
<dbReference type="SMART" id="SM00487">
    <property type="entry name" value="DEXDc"/>
    <property type="match status" value="1"/>
</dbReference>
<dbReference type="PANTHER" id="PTHR13710:SF105">
    <property type="entry name" value="ATP-DEPENDENT DNA HELICASE Q1"/>
    <property type="match status" value="1"/>
</dbReference>
<dbReference type="FunFam" id="3.40.50.300:FF:000156">
    <property type="entry name" value="ATP-dependent DNA helicase recQ"/>
    <property type="match status" value="1"/>
</dbReference>
<keyword evidence="3" id="KW-0547">Nucleotide-binding</keyword>
<comment type="similarity">
    <text evidence="1">Belongs to the helicase family. RecQ subfamily.</text>
</comment>
<dbReference type="GO" id="GO:0005524">
    <property type="term" value="F:ATP binding"/>
    <property type="evidence" value="ECO:0007669"/>
    <property type="project" value="UniProtKB-KW"/>
</dbReference>
<protein>
    <recommendedName>
        <fullName evidence="10">DNA 3'-5' helicase</fullName>
        <ecNumber evidence="10">5.6.2.4</ecNumber>
    </recommendedName>
</protein>
<feature type="domain" description="Helicase C-terminal" evidence="12">
    <location>
        <begin position="226"/>
        <end position="382"/>
    </location>
</feature>
<dbReference type="PANTHER" id="PTHR13710">
    <property type="entry name" value="DNA HELICASE RECQ FAMILY MEMBER"/>
    <property type="match status" value="1"/>
</dbReference>
<dbReference type="Pfam" id="PF16124">
    <property type="entry name" value="RecQ_Zn_bind"/>
    <property type="match status" value="1"/>
</dbReference>
<dbReference type="GO" id="GO:0005737">
    <property type="term" value="C:cytoplasm"/>
    <property type="evidence" value="ECO:0007669"/>
    <property type="project" value="TreeGrafter"/>
</dbReference>
<dbReference type="InterPro" id="IPR011545">
    <property type="entry name" value="DEAD/DEAH_box_helicase_dom"/>
</dbReference>
<dbReference type="CDD" id="cd17920">
    <property type="entry name" value="DEXHc_RecQ"/>
    <property type="match status" value="1"/>
</dbReference>
<dbReference type="GO" id="GO:0043590">
    <property type="term" value="C:bacterial nucleoid"/>
    <property type="evidence" value="ECO:0007669"/>
    <property type="project" value="TreeGrafter"/>
</dbReference>
<dbReference type="InterPro" id="IPR001650">
    <property type="entry name" value="Helicase_C-like"/>
</dbReference>
<dbReference type="GO" id="GO:0016787">
    <property type="term" value="F:hydrolase activity"/>
    <property type="evidence" value="ECO:0007669"/>
    <property type="project" value="UniProtKB-KW"/>
</dbReference>
<dbReference type="EMBL" id="UOET01000478">
    <property type="protein sequence ID" value="VAW30117.1"/>
    <property type="molecule type" value="Genomic_DNA"/>
</dbReference>
<dbReference type="GO" id="GO:0046872">
    <property type="term" value="F:metal ion binding"/>
    <property type="evidence" value="ECO:0007669"/>
    <property type="project" value="UniProtKB-KW"/>
</dbReference>
<dbReference type="Pfam" id="PF00271">
    <property type="entry name" value="Helicase_C"/>
    <property type="match status" value="1"/>
</dbReference>
<dbReference type="Gene3D" id="1.10.10.10">
    <property type="entry name" value="Winged helix-like DNA-binding domain superfamily/Winged helix DNA-binding domain"/>
    <property type="match status" value="1"/>
</dbReference>
<dbReference type="NCBIfam" id="TIGR00614">
    <property type="entry name" value="recQ_fam"/>
    <property type="match status" value="1"/>
</dbReference>
<comment type="catalytic activity">
    <reaction evidence="9">
        <text>Couples ATP hydrolysis with the unwinding of duplex DNA by translocating in the 3'-5' direction.</text>
        <dbReference type="EC" id="5.6.2.4"/>
    </reaction>
</comment>
<dbReference type="Gene3D" id="3.40.50.300">
    <property type="entry name" value="P-loop containing nucleotide triphosphate hydrolases"/>
    <property type="match status" value="2"/>
</dbReference>
<dbReference type="InterPro" id="IPR036388">
    <property type="entry name" value="WH-like_DNA-bd_sf"/>
</dbReference>
<keyword evidence="5 13" id="KW-0347">Helicase</keyword>
<dbReference type="PROSITE" id="PS51194">
    <property type="entry name" value="HELICASE_CTER"/>
    <property type="match status" value="1"/>
</dbReference>
<accession>A0A3B0UXD8</accession>
<name>A0A3B0UXD8_9ZZZZ</name>
<dbReference type="SUPFAM" id="SSF52540">
    <property type="entry name" value="P-loop containing nucleoside triphosphate hydrolases"/>
    <property type="match status" value="1"/>
</dbReference>
<reference evidence="13" key="1">
    <citation type="submission" date="2018-06" db="EMBL/GenBank/DDBJ databases">
        <authorList>
            <person name="Zhirakovskaya E."/>
        </authorList>
    </citation>
    <scope>NUCLEOTIDE SEQUENCE</scope>
</reference>
<keyword evidence="4" id="KW-0378">Hydrolase</keyword>
<feature type="non-terminal residue" evidence="13">
    <location>
        <position position="444"/>
    </location>
</feature>
<dbReference type="GO" id="GO:0009378">
    <property type="term" value="F:four-way junction helicase activity"/>
    <property type="evidence" value="ECO:0007669"/>
    <property type="project" value="TreeGrafter"/>
</dbReference>
<dbReference type="GO" id="GO:0003677">
    <property type="term" value="F:DNA binding"/>
    <property type="evidence" value="ECO:0007669"/>
    <property type="project" value="UniProtKB-KW"/>
</dbReference>
<evidence type="ECO:0000259" key="12">
    <source>
        <dbReference type="PROSITE" id="PS51194"/>
    </source>
</evidence>
<dbReference type="GO" id="GO:0006281">
    <property type="term" value="P:DNA repair"/>
    <property type="evidence" value="ECO:0007669"/>
    <property type="project" value="TreeGrafter"/>
</dbReference>
<evidence type="ECO:0000256" key="10">
    <source>
        <dbReference type="ARBA" id="ARBA00034808"/>
    </source>
</evidence>
<evidence type="ECO:0000256" key="5">
    <source>
        <dbReference type="ARBA" id="ARBA00022806"/>
    </source>
</evidence>
<dbReference type="PROSITE" id="PS51192">
    <property type="entry name" value="HELICASE_ATP_BIND_1"/>
    <property type="match status" value="1"/>
</dbReference>
<evidence type="ECO:0000313" key="13">
    <source>
        <dbReference type="EMBL" id="VAW30117.1"/>
    </source>
</evidence>
<evidence type="ECO:0000256" key="6">
    <source>
        <dbReference type="ARBA" id="ARBA00022840"/>
    </source>
</evidence>
<proteinExistence type="inferred from homology"/>
<evidence type="ECO:0000256" key="7">
    <source>
        <dbReference type="ARBA" id="ARBA00023125"/>
    </source>
</evidence>
<evidence type="ECO:0000256" key="2">
    <source>
        <dbReference type="ARBA" id="ARBA00022723"/>
    </source>
</evidence>
<dbReference type="GO" id="GO:0006310">
    <property type="term" value="P:DNA recombination"/>
    <property type="evidence" value="ECO:0007669"/>
    <property type="project" value="InterPro"/>
</dbReference>
<evidence type="ECO:0000256" key="8">
    <source>
        <dbReference type="ARBA" id="ARBA00023235"/>
    </source>
</evidence>
<keyword evidence="7" id="KW-0238">DNA-binding</keyword>